<dbReference type="InterPro" id="IPR004137">
    <property type="entry name" value="HCP/CODH"/>
</dbReference>
<comment type="cofactor">
    <cofactor evidence="1">
        <name>[4Fe-4S] cluster</name>
        <dbReference type="ChEBI" id="CHEBI:49883"/>
    </cofactor>
</comment>
<protein>
    <recommendedName>
        <fullName evidence="9">Carbon monoxide dehydrogenase</fullName>
        <ecNumber evidence="9">1.2.7.4</ecNumber>
    </recommendedName>
</protein>
<dbReference type="EC" id="1.2.7.4" evidence="9"/>
<evidence type="ECO:0000256" key="9">
    <source>
        <dbReference type="PIRNR" id="PIRNR005023"/>
    </source>
</evidence>
<evidence type="ECO:0000256" key="8">
    <source>
        <dbReference type="ARBA" id="ARBA00048733"/>
    </source>
</evidence>
<evidence type="ECO:0000256" key="10">
    <source>
        <dbReference type="PIRSR" id="PIRSR005023-1"/>
    </source>
</evidence>
<dbReference type="AlphaFoldDB" id="A0A0P9AL55"/>
<proteinExistence type="predicted"/>
<dbReference type="SUPFAM" id="SSF56821">
    <property type="entry name" value="Prismane protein-like"/>
    <property type="match status" value="1"/>
</dbReference>
<evidence type="ECO:0000256" key="4">
    <source>
        <dbReference type="ARBA" id="ARBA00022723"/>
    </source>
</evidence>
<feature type="binding site" evidence="10">
    <location>
        <position position="44"/>
    </location>
    <ligand>
        <name>[4Fe-4S] cluster</name>
        <dbReference type="ChEBI" id="CHEBI:49883"/>
        <label>1</label>
        <note>ligand shared between dimeric partners</note>
    </ligand>
</feature>
<dbReference type="InterPro" id="IPR016099">
    <property type="entry name" value="Prismane-like_a/b-sand"/>
</dbReference>
<organism evidence="11 12">
    <name type="scientific">Oxobacter pfennigii</name>
    <dbReference type="NCBI Taxonomy" id="36849"/>
    <lineage>
        <taxon>Bacteria</taxon>
        <taxon>Bacillati</taxon>
        <taxon>Bacillota</taxon>
        <taxon>Clostridia</taxon>
        <taxon>Eubacteriales</taxon>
        <taxon>Clostridiaceae</taxon>
        <taxon>Oxobacter</taxon>
    </lineage>
</organism>
<dbReference type="EMBL" id="LKET01000014">
    <property type="protein sequence ID" value="KPU46085.1"/>
    <property type="molecule type" value="Genomic_DNA"/>
</dbReference>
<dbReference type="GO" id="GO:0051539">
    <property type="term" value="F:4 iron, 4 sulfur cluster binding"/>
    <property type="evidence" value="ECO:0007669"/>
    <property type="project" value="UniProtKB-UniRule"/>
</dbReference>
<dbReference type="RefSeq" id="WP_054873350.1">
    <property type="nucleotide sequence ID" value="NZ_LKET01000014.1"/>
</dbReference>
<evidence type="ECO:0000313" key="11">
    <source>
        <dbReference type="EMBL" id="KPU46085.1"/>
    </source>
</evidence>
<evidence type="ECO:0000313" key="12">
    <source>
        <dbReference type="Proteomes" id="UP000050326"/>
    </source>
</evidence>
<keyword evidence="7 9" id="KW-0411">Iron-sulfur</keyword>
<dbReference type="GO" id="GO:0042542">
    <property type="term" value="P:response to hydrogen peroxide"/>
    <property type="evidence" value="ECO:0007669"/>
    <property type="project" value="TreeGrafter"/>
</dbReference>
<dbReference type="Gene3D" id="1.20.1270.30">
    <property type="match status" value="1"/>
</dbReference>
<dbReference type="PIRSF" id="PIRSF005023">
    <property type="entry name" value="CODH"/>
    <property type="match status" value="1"/>
</dbReference>
<dbReference type="GO" id="GO:0016151">
    <property type="term" value="F:nickel cation binding"/>
    <property type="evidence" value="ECO:0007669"/>
    <property type="project" value="InterPro"/>
</dbReference>
<comment type="catalytic activity">
    <reaction evidence="8 9">
        <text>CO + 2 oxidized [2Fe-2S]-[ferredoxin] + H2O = 2 reduced [2Fe-2S]-[ferredoxin] + CO2 + 2 H(+)</text>
        <dbReference type="Rhea" id="RHEA:21040"/>
        <dbReference type="Rhea" id="RHEA-COMP:10000"/>
        <dbReference type="Rhea" id="RHEA-COMP:10001"/>
        <dbReference type="ChEBI" id="CHEBI:15377"/>
        <dbReference type="ChEBI" id="CHEBI:15378"/>
        <dbReference type="ChEBI" id="CHEBI:16526"/>
        <dbReference type="ChEBI" id="CHEBI:17245"/>
        <dbReference type="ChEBI" id="CHEBI:33737"/>
        <dbReference type="ChEBI" id="CHEBI:33738"/>
        <dbReference type="EC" id="1.2.7.4"/>
    </reaction>
</comment>
<dbReference type="Gene3D" id="3.40.50.2030">
    <property type="match status" value="2"/>
</dbReference>
<dbReference type="InterPro" id="IPR010047">
    <property type="entry name" value="CODH"/>
</dbReference>
<keyword evidence="6 9" id="KW-0408">Iron</keyword>
<feature type="binding site" evidence="10">
    <location>
        <position position="263"/>
    </location>
    <ligand>
        <name>[Ni-4Fe-4S] cluster</name>
        <dbReference type="ChEBI" id="CHEBI:47739"/>
    </ligand>
</feature>
<feature type="binding site" evidence="10">
    <location>
        <position position="56"/>
    </location>
    <ligand>
        <name>[4Fe-4S] cluster</name>
        <dbReference type="ChEBI" id="CHEBI:49883"/>
        <label>2</label>
    </ligand>
</feature>
<dbReference type="STRING" id="36849.OXPF_01950"/>
<comment type="caution">
    <text evidence="11">The sequence shown here is derived from an EMBL/GenBank/DDBJ whole genome shotgun (WGS) entry which is preliminary data.</text>
</comment>
<dbReference type="NCBIfam" id="TIGR01702">
    <property type="entry name" value="CO_DH_cata"/>
    <property type="match status" value="1"/>
</dbReference>
<dbReference type="PATRIC" id="fig|36849.3.peg.216"/>
<dbReference type="Proteomes" id="UP000050326">
    <property type="component" value="Unassembled WGS sequence"/>
</dbReference>
<feature type="binding site" evidence="10">
    <location>
        <position position="454"/>
    </location>
    <ligand>
        <name>[Ni-4Fe-4S] cluster</name>
        <dbReference type="ChEBI" id="CHEBI:47739"/>
    </ligand>
</feature>
<evidence type="ECO:0000256" key="7">
    <source>
        <dbReference type="ARBA" id="ARBA00023014"/>
    </source>
</evidence>
<keyword evidence="12" id="KW-1185">Reference proteome</keyword>
<reference evidence="11 12" key="1">
    <citation type="submission" date="2015-09" db="EMBL/GenBank/DDBJ databases">
        <title>Genome sequence of Oxobacter pfennigii DSM 3222.</title>
        <authorList>
            <person name="Poehlein A."/>
            <person name="Bengelsdorf F.R."/>
            <person name="Schiel-Bengelsdorf B."/>
            <person name="Duerre P."/>
            <person name="Daniel R."/>
        </authorList>
    </citation>
    <scope>NUCLEOTIDE SEQUENCE [LARGE SCALE GENOMIC DNA]</scope>
    <source>
        <strain evidence="11 12">DSM 3222</strain>
    </source>
</reference>
<dbReference type="Pfam" id="PF03063">
    <property type="entry name" value="Prismane"/>
    <property type="match status" value="1"/>
</dbReference>
<accession>A0A0P9AL55</accession>
<dbReference type="OrthoDB" id="5478720at2"/>
<keyword evidence="3 10" id="KW-0533">Nickel</keyword>
<dbReference type="GO" id="GO:0004601">
    <property type="term" value="F:peroxidase activity"/>
    <property type="evidence" value="ECO:0007669"/>
    <property type="project" value="TreeGrafter"/>
</dbReference>
<feature type="binding site" evidence="10">
    <location>
        <position position="344"/>
    </location>
    <ligand>
        <name>[Ni-4Fe-4S] cluster</name>
        <dbReference type="ChEBI" id="CHEBI:47739"/>
    </ligand>
</feature>
<dbReference type="PANTHER" id="PTHR30109">
    <property type="entry name" value="HYDROXYLAMINE REDUCTASE"/>
    <property type="match status" value="1"/>
</dbReference>
<feature type="binding site" evidence="10">
    <location>
        <position position="61"/>
    </location>
    <ligand>
        <name>[4Fe-4S] cluster</name>
        <dbReference type="ChEBI" id="CHEBI:49883"/>
        <label>2</label>
    </ligand>
</feature>
<feature type="binding site" evidence="10">
    <location>
        <position position="53"/>
    </location>
    <ligand>
        <name>[4Fe-4S] cluster</name>
        <dbReference type="ChEBI" id="CHEBI:49883"/>
        <label>2</label>
    </ligand>
</feature>
<feature type="binding site" evidence="10">
    <location>
        <position position="525"/>
    </location>
    <ligand>
        <name>[Ni-4Fe-4S] cluster</name>
        <dbReference type="ChEBI" id="CHEBI:47739"/>
    </ligand>
</feature>
<dbReference type="GO" id="GO:0050418">
    <property type="term" value="F:hydroxylamine reductase activity"/>
    <property type="evidence" value="ECO:0007669"/>
    <property type="project" value="TreeGrafter"/>
</dbReference>
<feature type="binding site" evidence="10">
    <location>
        <position position="484"/>
    </location>
    <ligand>
        <name>[Ni-4Fe-4S] cluster</name>
        <dbReference type="ChEBI" id="CHEBI:47739"/>
    </ligand>
</feature>
<keyword evidence="2 9" id="KW-0004">4Fe-4S</keyword>
<name>A0A0P9AL55_9CLOT</name>
<evidence type="ECO:0000256" key="1">
    <source>
        <dbReference type="ARBA" id="ARBA00001966"/>
    </source>
</evidence>
<keyword evidence="4 9" id="KW-0479">Metal-binding</keyword>
<feature type="binding site" evidence="10">
    <location>
        <position position="72"/>
    </location>
    <ligand>
        <name>[4Fe-4S] cluster</name>
        <dbReference type="ChEBI" id="CHEBI:49883"/>
        <label>2</label>
    </ligand>
</feature>
<dbReference type="GO" id="GO:0043885">
    <property type="term" value="F:anaerobic carbon-monoxide dehydrogenase activity"/>
    <property type="evidence" value="ECO:0007669"/>
    <property type="project" value="UniProtKB-UniRule"/>
</dbReference>
<keyword evidence="5 9" id="KW-0560">Oxidoreductase</keyword>
<evidence type="ECO:0000256" key="2">
    <source>
        <dbReference type="ARBA" id="ARBA00022485"/>
    </source>
</evidence>
<evidence type="ECO:0000256" key="3">
    <source>
        <dbReference type="ARBA" id="ARBA00022596"/>
    </source>
</evidence>
<evidence type="ECO:0000256" key="5">
    <source>
        <dbReference type="ARBA" id="ARBA00023002"/>
    </source>
</evidence>
<dbReference type="InterPro" id="IPR011254">
    <property type="entry name" value="Prismane-like_sf"/>
</dbReference>
<dbReference type="PANTHER" id="PTHR30109:SF4">
    <property type="entry name" value="CARBON MONOXIDE DEHYDROGENASE"/>
    <property type="match status" value="1"/>
</dbReference>
<dbReference type="InterPro" id="IPR016101">
    <property type="entry name" value="CO_DH_a-bundle"/>
</dbReference>
<dbReference type="GO" id="GO:0006091">
    <property type="term" value="P:generation of precursor metabolites and energy"/>
    <property type="evidence" value="ECO:0007669"/>
    <property type="project" value="InterPro"/>
</dbReference>
<feature type="binding site" evidence="10">
    <location>
        <position position="52"/>
    </location>
    <ligand>
        <name>[4Fe-4S] cluster</name>
        <dbReference type="ChEBI" id="CHEBI:49883"/>
        <label>1</label>
        <note>ligand shared between dimeric partners</note>
    </ligand>
</feature>
<sequence length="633" mass="66992">MAKCTIDCSTCTSSHASIQEMYGRAQELGIKTTFDRYQDQLPQCSFGMEGVCCQLCSHGPCRITPKAPRAICGATADTIAARNLLRLACHGLSAYSHQLEEAINTLKATAEGKTPYKIMEEGKLKDIAGALGIDTSRDINAIAADLANAVAYELRKETREPLKLVELLAPKTRLSAWDKLGIIPGGPLSELRDAMTKTMSNINTDPVDLLLTTMRLSIAAGYMGLIATITLQDIILGNPQIGVTQADLGVLDTETVNIVAHGHVPYVAVAVLKAIAEDEELNYLAKEAGAKGIKLYGSMDTGQELLQRLNTAGKGFAGQLGNWLTQELMVTTGAVDLVMMDLNCSIPGLKLAADKFHTKLVSVSHVLRMDGVDTNMDYVPEKVKEQARELVMMAIEAYKKRGTVNAVKVPKYKSDVIAGVGVESLLGVLGGSLDPLLDVIKSGQIKGIVAVVGCTNNRNGHDSASLQLIKELLKKDIMVITAGCVASGAQIEGLQTLEASDYAGEKLKAICKALNVPPVLNFGSCIDIGRIGIAVTAISEALGVDPSQLPVAASAPEYLEQKAVVDGVFAIAFGLLTHLGPVPPVAGAPNVTSILTGAVEDLVGGKANVEQDMVKAAEQIEEHIMSKRASLGI</sequence>
<gene>
    <name evidence="11" type="primary">cooS1</name>
    <name evidence="11" type="ORF">OXPF_01950</name>
</gene>
<evidence type="ECO:0000256" key="6">
    <source>
        <dbReference type="ARBA" id="ARBA00023004"/>
    </source>
</evidence>